<evidence type="ECO:0000313" key="3">
    <source>
        <dbReference type="EMBL" id="KAL3389797.1"/>
    </source>
</evidence>
<evidence type="ECO:0000313" key="4">
    <source>
        <dbReference type="Proteomes" id="UP001627154"/>
    </source>
</evidence>
<reference evidence="3 4" key="1">
    <citation type="journal article" date="2024" name="bioRxiv">
        <title>A reference genome for Trichogramma kaykai: A tiny desert-dwelling parasitoid wasp with competing sex-ratio distorters.</title>
        <authorList>
            <person name="Culotta J."/>
            <person name="Lindsey A.R."/>
        </authorList>
    </citation>
    <scope>NUCLEOTIDE SEQUENCE [LARGE SCALE GENOMIC DNA]</scope>
    <source>
        <strain evidence="3 4">KSX58</strain>
    </source>
</reference>
<proteinExistence type="predicted"/>
<accession>A0ABD2W9P9</accession>
<dbReference type="SUPFAM" id="SSF54928">
    <property type="entry name" value="RNA-binding domain, RBD"/>
    <property type="match status" value="1"/>
</dbReference>
<dbReference type="GO" id="GO:0003723">
    <property type="term" value="F:RNA binding"/>
    <property type="evidence" value="ECO:0007669"/>
    <property type="project" value="UniProtKB-KW"/>
</dbReference>
<name>A0ABD2W9P9_9HYME</name>
<gene>
    <name evidence="3" type="ORF">TKK_015160</name>
</gene>
<evidence type="ECO:0000256" key="1">
    <source>
        <dbReference type="ARBA" id="ARBA00022884"/>
    </source>
</evidence>
<dbReference type="EMBL" id="JBJJXI010000122">
    <property type="protein sequence ID" value="KAL3389797.1"/>
    <property type="molecule type" value="Genomic_DNA"/>
</dbReference>
<keyword evidence="4" id="KW-1185">Reference proteome</keyword>
<keyword evidence="1" id="KW-0694">RNA-binding</keyword>
<dbReference type="AlphaFoldDB" id="A0ABD2W9P9"/>
<protein>
    <recommendedName>
        <fullName evidence="2">RRM domain-containing protein</fullName>
    </recommendedName>
</protein>
<feature type="domain" description="RRM" evidence="2">
    <location>
        <begin position="123"/>
        <end position="170"/>
    </location>
</feature>
<organism evidence="3 4">
    <name type="scientific">Trichogramma kaykai</name>
    <dbReference type="NCBI Taxonomy" id="54128"/>
    <lineage>
        <taxon>Eukaryota</taxon>
        <taxon>Metazoa</taxon>
        <taxon>Ecdysozoa</taxon>
        <taxon>Arthropoda</taxon>
        <taxon>Hexapoda</taxon>
        <taxon>Insecta</taxon>
        <taxon>Pterygota</taxon>
        <taxon>Neoptera</taxon>
        <taxon>Endopterygota</taxon>
        <taxon>Hymenoptera</taxon>
        <taxon>Apocrita</taxon>
        <taxon>Proctotrupomorpha</taxon>
        <taxon>Chalcidoidea</taxon>
        <taxon>Trichogrammatidae</taxon>
        <taxon>Trichogramma</taxon>
    </lineage>
</organism>
<dbReference type="Proteomes" id="UP001627154">
    <property type="component" value="Unassembled WGS sequence"/>
</dbReference>
<comment type="caution">
    <text evidence="3">The sequence shown here is derived from an EMBL/GenBank/DDBJ whole genome shotgun (WGS) entry which is preliminary data.</text>
</comment>
<sequence>MATDGRKVVGYTINRDIPVVTLLKVAIELGEITDMRTTYHPEYHSKTVEIFYFPHTYWTLAPEPTTQVPSTTVSDPILPTTPINQSTAPNGDQHKNKRNNNKLTCRIFCIIPANVPAANIVRTLLEHFTPFGAIEYYNIVNNREHKPTFAYIKYFDPRHAKDAYENVHKMMKAVFA</sequence>
<evidence type="ECO:0000259" key="2">
    <source>
        <dbReference type="Pfam" id="PF00076"/>
    </source>
</evidence>
<dbReference type="Gene3D" id="3.30.70.330">
    <property type="match status" value="1"/>
</dbReference>
<dbReference type="InterPro" id="IPR000504">
    <property type="entry name" value="RRM_dom"/>
</dbReference>
<dbReference type="InterPro" id="IPR012677">
    <property type="entry name" value="Nucleotide-bd_a/b_plait_sf"/>
</dbReference>
<dbReference type="InterPro" id="IPR035979">
    <property type="entry name" value="RBD_domain_sf"/>
</dbReference>
<dbReference type="Pfam" id="PF00076">
    <property type="entry name" value="RRM_1"/>
    <property type="match status" value="1"/>
</dbReference>